<gene>
    <name evidence="3" type="ORF">GCM10011499_39160</name>
</gene>
<sequence length="460" mass="51233">MNALTTIGNAATRSLATMFPGFFVGAKHNTYRDFGYPETLTFDLLYKMYLRNGIAHAMVNKTILKTWESMPYLLEKERDGSENGTKKETALEREIRVRFDDLRFWARLADADRMALVGGYAGVLLSFRDNGRWQDPVDRVPGGLDGIAKIIPAWAGQLEVSEWDTDPQSETYGEPKMYQFNEANVETGKANNRQMLVHPDRVVIWSRDETVHSDSMLEPGYNDLMTLEKISGAGGEGFWKNAKSAPVLEVDKEAKIADMAKAMGVAQTDIADKMNEQVADWQKGFDQLLMLQGMSAKTLGVTLPSPEHFWAAPLQGAAASVPIPVKILVGNQIGERASTEDANEWAQTNMSRRANEVVPIIMAMVKRFVRFGILPTGKDWYLDWADLTEASMGEKIERADKMADVNQKMKDSGEVVFTSEEIRFAVGYEPLSEADKFRDDPNDDAIDALPPPSDPAEDAA</sequence>
<dbReference type="Proteomes" id="UP000596977">
    <property type="component" value="Unassembled WGS sequence"/>
</dbReference>
<comment type="caution">
    <text evidence="3">The sequence shown here is derived from an EMBL/GenBank/DDBJ whole genome shotgun (WGS) entry which is preliminary data.</text>
</comment>
<dbReference type="InterPro" id="IPR024459">
    <property type="entry name" value="Acb1-like_N"/>
</dbReference>
<accession>A0A916RQ27</accession>
<dbReference type="RefSeq" id="WP_127071408.1">
    <property type="nucleotide sequence ID" value="NZ_BMKB01000013.1"/>
</dbReference>
<reference evidence="3 4" key="1">
    <citation type="journal article" date="2014" name="Int. J. Syst. Evol. Microbiol.">
        <title>Complete genome sequence of Corynebacterium casei LMG S-19264T (=DSM 44701T), isolated from a smear-ripened cheese.</title>
        <authorList>
            <consortium name="US DOE Joint Genome Institute (JGI-PGF)"/>
            <person name="Walter F."/>
            <person name="Albersmeier A."/>
            <person name="Kalinowski J."/>
            <person name="Ruckert C."/>
        </authorList>
    </citation>
    <scope>NUCLEOTIDE SEQUENCE [LARGE SCALE GENOMIC DNA]</scope>
    <source>
        <strain evidence="3 4">CGMCC 1.15896</strain>
    </source>
</reference>
<feature type="domain" description="Anti-CBASS protein Acb1-like N-terminal" evidence="2">
    <location>
        <begin position="47"/>
        <end position="407"/>
    </location>
</feature>
<evidence type="ECO:0000313" key="3">
    <source>
        <dbReference type="EMBL" id="GGA64882.1"/>
    </source>
</evidence>
<evidence type="ECO:0000313" key="4">
    <source>
        <dbReference type="Proteomes" id="UP000596977"/>
    </source>
</evidence>
<evidence type="ECO:0000259" key="2">
    <source>
        <dbReference type="Pfam" id="PF06381"/>
    </source>
</evidence>
<name>A0A916RQ27_9HYPH</name>
<proteinExistence type="predicted"/>
<feature type="region of interest" description="Disordered" evidence="1">
    <location>
        <begin position="433"/>
        <end position="460"/>
    </location>
</feature>
<dbReference type="EMBL" id="BMKB01000013">
    <property type="protein sequence ID" value="GGA64882.1"/>
    <property type="molecule type" value="Genomic_DNA"/>
</dbReference>
<dbReference type="OrthoDB" id="7440425at2"/>
<dbReference type="AlphaFoldDB" id="A0A916RQ27"/>
<evidence type="ECO:0000256" key="1">
    <source>
        <dbReference type="SAM" id="MobiDB-lite"/>
    </source>
</evidence>
<dbReference type="Pfam" id="PF06381">
    <property type="entry name" value="Phage_portal_3"/>
    <property type="match status" value="1"/>
</dbReference>
<organism evidence="3 4">
    <name type="scientific">Pelagibacterium lentulum</name>
    <dbReference type="NCBI Taxonomy" id="2029865"/>
    <lineage>
        <taxon>Bacteria</taxon>
        <taxon>Pseudomonadati</taxon>
        <taxon>Pseudomonadota</taxon>
        <taxon>Alphaproteobacteria</taxon>
        <taxon>Hyphomicrobiales</taxon>
        <taxon>Devosiaceae</taxon>
        <taxon>Pelagibacterium</taxon>
    </lineage>
</organism>
<keyword evidence="4" id="KW-1185">Reference proteome</keyword>
<protein>
    <recommendedName>
        <fullName evidence="2">Anti-CBASS protein Acb1-like N-terminal domain-containing protein</fullName>
    </recommendedName>
</protein>